<dbReference type="Pfam" id="PF02481">
    <property type="entry name" value="DNA_processg_A"/>
    <property type="match status" value="1"/>
</dbReference>
<dbReference type="GO" id="GO:0009294">
    <property type="term" value="P:DNA-mediated transformation"/>
    <property type="evidence" value="ECO:0007669"/>
    <property type="project" value="InterPro"/>
</dbReference>
<dbReference type="RefSeq" id="WP_096004998.1">
    <property type="nucleotide sequence ID" value="NZ_NTMR01000012.1"/>
</dbReference>
<feature type="domain" description="Smf/DprA SLOG" evidence="2">
    <location>
        <begin position="88"/>
        <end position="297"/>
    </location>
</feature>
<gene>
    <name evidence="4" type="primary">dprA</name>
    <name evidence="4" type="ORF">CNQ84_11495</name>
</gene>
<dbReference type="InterPro" id="IPR003488">
    <property type="entry name" value="DprA"/>
</dbReference>
<accession>A0A2A3MHF5</accession>
<dbReference type="Proteomes" id="UP000242313">
    <property type="component" value="Unassembled WGS sequence"/>
</dbReference>
<proteinExistence type="inferred from homology"/>
<dbReference type="EMBL" id="NTMR01000012">
    <property type="protein sequence ID" value="PBK04248.1"/>
    <property type="molecule type" value="Genomic_DNA"/>
</dbReference>
<name>A0A2A3MHF5_9PSED</name>
<dbReference type="PANTHER" id="PTHR43022">
    <property type="entry name" value="PROTEIN SMF"/>
    <property type="match status" value="1"/>
</dbReference>
<evidence type="ECO:0000259" key="2">
    <source>
        <dbReference type="Pfam" id="PF02481"/>
    </source>
</evidence>
<dbReference type="NCBIfam" id="TIGR00732">
    <property type="entry name" value="dprA"/>
    <property type="match status" value="1"/>
</dbReference>
<evidence type="ECO:0000256" key="1">
    <source>
        <dbReference type="ARBA" id="ARBA00006525"/>
    </source>
</evidence>
<dbReference type="InterPro" id="IPR057666">
    <property type="entry name" value="DrpA_SLOG"/>
</dbReference>
<reference evidence="4 5" key="1">
    <citation type="submission" date="2017-09" db="EMBL/GenBank/DDBJ databases">
        <title>Pseudomonas abyssi sp. nov. isolated from Abyssopelagic Water.</title>
        <authorList>
            <person name="Wei Y."/>
        </authorList>
    </citation>
    <scope>NUCLEOTIDE SEQUENCE [LARGE SCALE GENOMIC DNA]</scope>
    <source>
        <strain evidence="4 5">MT5</strain>
    </source>
</reference>
<comment type="caution">
    <text evidence="4">The sequence shown here is derived from an EMBL/GenBank/DDBJ whole genome shotgun (WGS) entry which is preliminary data.</text>
</comment>
<dbReference type="Pfam" id="PF17782">
    <property type="entry name" value="WHD_DprA"/>
    <property type="match status" value="1"/>
</dbReference>
<evidence type="ECO:0000259" key="3">
    <source>
        <dbReference type="Pfam" id="PF17782"/>
    </source>
</evidence>
<evidence type="ECO:0000313" key="4">
    <source>
        <dbReference type="EMBL" id="PBK04248.1"/>
    </source>
</evidence>
<protein>
    <submittedName>
        <fullName evidence="4">DNA-protecting protein DprA</fullName>
    </submittedName>
</protein>
<dbReference type="PANTHER" id="PTHR43022:SF1">
    <property type="entry name" value="PROTEIN SMF"/>
    <property type="match status" value="1"/>
</dbReference>
<dbReference type="SUPFAM" id="SSF102405">
    <property type="entry name" value="MCP/YpsA-like"/>
    <property type="match status" value="1"/>
</dbReference>
<feature type="domain" description="DprA winged helix" evidence="3">
    <location>
        <begin position="311"/>
        <end position="364"/>
    </location>
</feature>
<dbReference type="Gene3D" id="3.40.50.450">
    <property type="match status" value="1"/>
</dbReference>
<dbReference type="AlphaFoldDB" id="A0A2A3MHF5"/>
<comment type="similarity">
    <text evidence="1">Belongs to the DprA/Smf family.</text>
</comment>
<evidence type="ECO:0000313" key="5">
    <source>
        <dbReference type="Proteomes" id="UP000242313"/>
    </source>
</evidence>
<dbReference type="InterPro" id="IPR041614">
    <property type="entry name" value="DprA_WH"/>
</dbReference>
<keyword evidence="5" id="KW-1185">Reference proteome</keyword>
<organism evidence="4 5">
    <name type="scientific">Pseudomonas abyssi</name>
    <dbReference type="NCBI Taxonomy" id="170540"/>
    <lineage>
        <taxon>Bacteria</taxon>
        <taxon>Pseudomonadati</taxon>
        <taxon>Pseudomonadota</taxon>
        <taxon>Gammaproteobacteria</taxon>
        <taxon>Pseudomonadales</taxon>
        <taxon>Pseudomonadaceae</taxon>
        <taxon>Pseudomonas</taxon>
    </lineage>
</organism>
<sequence length="370" mass="40236">MPHDLSAERQAWLALMLLDGVGPRFFQRLRSLALSPTDFLIARPETLAPLQMAASTLADLRRWQRGDAELHQRLQMALQWQDQEGCQLLFVDDSEYPPLLAAISDPPPVLFVRGNASALHDPQIAMVGTRHPSPLGAETARRFAHSFTASGLTVTSGMALGVDGACHQGALDAGGQTVAVWGTGLDNCYPRRHRKLAEAILEYGGALVSELWPDAGPHPAQFPRRNRIISGLSLGTLVVEASLNSGSLITARLALEHNREVFAMPGSIHNVQARGCHRLLREGACLVEQVQDVLDALRLPLTAALEEPDSRRPGSPDTPLWRWLGTDPASPDWLARQSGIGVSEVLQQLLDLELDGQVLASPAGYCRRQP</sequence>